<evidence type="ECO:0000256" key="1">
    <source>
        <dbReference type="ARBA" id="ARBA00022737"/>
    </source>
</evidence>
<dbReference type="InterPro" id="IPR011990">
    <property type="entry name" value="TPR-like_helical_dom_sf"/>
</dbReference>
<evidence type="ECO:0000256" key="2">
    <source>
        <dbReference type="ARBA" id="ARBA00022803"/>
    </source>
</evidence>
<accession>A4RUH6</accession>
<gene>
    <name evidence="4" type="ORF">OSTLU_34214</name>
</gene>
<dbReference type="RefSeq" id="XP_001416672.1">
    <property type="nucleotide sequence ID" value="XM_001416635.1"/>
</dbReference>
<organism evidence="4 5">
    <name type="scientific">Ostreococcus lucimarinus (strain CCE9901)</name>
    <dbReference type="NCBI Taxonomy" id="436017"/>
    <lineage>
        <taxon>Eukaryota</taxon>
        <taxon>Viridiplantae</taxon>
        <taxon>Chlorophyta</taxon>
        <taxon>Mamiellophyceae</taxon>
        <taxon>Mamiellales</taxon>
        <taxon>Bathycoccaceae</taxon>
        <taxon>Ostreococcus</taxon>
    </lineage>
</organism>
<dbReference type="PANTHER" id="PTHR22904:SF523">
    <property type="entry name" value="STRESS-INDUCED-PHOSPHOPROTEIN 1"/>
    <property type="match status" value="1"/>
</dbReference>
<evidence type="ECO:0000256" key="3">
    <source>
        <dbReference type="PROSITE-ProRule" id="PRU00339"/>
    </source>
</evidence>
<sequence>MARSSAEAREIDAGALRHAVEAAKRRGNEAFARRAYGEAMEAYTVAIAGREDDKTLYSNRSAAALGMGLVEEALRDAAACVRADETWAKGYYRLGCALMSAFESGKAVAAFRRGLELAPESVDMKERLEEA</sequence>
<keyword evidence="5" id="KW-1185">Reference proteome</keyword>
<dbReference type="eggNOG" id="KOG0548">
    <property type="taxonomic scope" value="Eukaryota"/>
</dbReference>
<evidence type="ECO:0000313" key="5">
    <source>
        <dbReference type="Proteomes" id="UP000001568"/>
    </source>
</evidence>
<dbReference type="OrthoDB" id="539868at2759"/>
<dbReference type="Gramene" id="ABO94965">
    <property type="protein sequence ID" value="ABO94965"/>
    <property type="gene ID" value="OSTLU_34214"/>
</dbReference>
<name>A4RUH6_OSTLU</name>
<dbReference type="InterPro" id="IPR019734">
    <property type="entry name" value="TPR_rpt"/>
</dbReference>
<feature type="non-terminal residue" evidence="4">
    <location>
        <position position="131"/>
    </location>
</feature>
<dbReference type="AlphaFoldDB" id="A4RUH6"/>
<dbReference type="PROSITE" id="PS50005">
    <property type="entry name" value="TPR"/>
    <property type="match status" value="1"/>
</dbReference>
<dbReference type="GeneID" id="5001103"/>
<dbReference type="HOGENOM" id="CLU_000134_44_4_1"/>
<dbReference type="SMART" id="SM00028">
    <property type="entry name" value="TPR"/>
    <property type="match status" value="2"/>
</dbReference>
<dbReference type="Gene3D" id="1.25.40.10">
    <property type="entry name" value="Tetratricopeptide repeat domain"/>
    <property type="match status" value="1"/>
</dbReference>
<reference evidence="4 5" key="1">
    <citation type="journal article" date="2007" name="Proc. Natl. Acad. Sci. U.S.A.">
        <title>The tiny eukaryote Ostreococcus provides genomic insights into the paradox of plankton speciation.</title>
        <authorList>
            <person name="Palenik B."/>
            <person name="Grimwood J."/>
            <person name="Aerts A."/>
            <person name="Rouze P."/>
            <person name="Salamov A."/>
            <person name="Putnam N."/>
            <person name="Dupont C."/>
            <person name="Jorgensen R."/>
            <person name="Derelle E."/>
            <person name="Rombauts S."/>
            <person name="Zhou K."/>
            <person name="Otillar R."/>
            <person name="Merchant S.S."/>
            <person name="Podell S."/>
            <person name="Gaasterland T."/>
            <person name="Napoli C."/>
            <person name="Gendler K."/>
            <person name="Manuell A."/>
            <person name="Tai V."/>
            <person name="Vallon O."/>
            <person name="Piganeau G."/>
            <person name="Jancek S."/>
            <person name="Heijde M."/>
            <person name="Jabbari K."/>
            <person name="Bowler C."/>
            <person name="Lohr M."/>
            <person name="Robbens S."/>
            <person name="Werner G."/>
            <person name="Dubchak I."/>
            <person name="Pazour G.J."/>
            <person name="Ren Q."/>
            <person name="Paulsen I."/>
            <person name="Delwiche C."/>
            <person name="Schmutz J."/>
            <person name="Rokhsar D."/>
            <person name="Van de Peer Y."/>
            <person name="Moreau H."/>
            <person name="Grigoriev I.V."/>
        </authorList>
    </citation>
    <scope>NUCLEOTIDE SEQUENCE [LARGE SCALE GENOMIC DNA]</scope>
    <source>
        <strain evidence="4 5">CCE9901</strain>
    </source>
</reference>
<dbReference type="PANTHER" id="PTHR22904">
    <property type="entry name" value="TPR REPEAT CONTAINING PROTEIN"/>
    <property type="match status" value="1"/>
</dbReference>
<keyword evidence="1" id="KW-0677">Repeat</keyword>
<dbReference type="GO" id="GO:0051879">
    <property type="term" value="F:Hsp90 protein binding"/>
    <property type="evidence" value="ECO:0007669"/>
    <property type="project" value="TreeGrafter"/>
</dbReference>
<evidence type="ECO:0000313" key="4">
    <source>
        <dbReference type="EMBL" id="ABO94965.1"/>
    </source>
</evidence>
<feature type="repeat" description="TPR" evidence="3">
    <location>
        <begin position="88"/>
        <end position="121"/>
    </location>
</feature>
<proteinExistence type="predicted"/>
<protein>
    <submittedName>
        <fullName evidence="4">Uncharacterized protein</fullName>
    </submittedName>
</protein>
<dbReference type="SUPFAM" id="SSF48452">
    <property type="entry name" value="TPR-like"/>
    <property type="match status" value="1"/>
</dbReference>
<dbReference type="STRING" id="436017.A4RUH6"/>
<dbReference type="KEGG" id="olu:OSTLU_34214"/>
<dbReference type="EMBL" id="CP000583">
    <property type="protein sequence ID" value="ABO94965.1"/>
    <property type="molecule type" value="Genomic_DNA"/>
</dbReference>
<keyword evidence="2 3" id="KW-0802">TPR repeat</keyword>
<dbReference type="Proteomes" id="UP000001568">
    <property type="component" value="Chromosome 3"/>
</dbReference>